<dbReference type="Gene3D" id="3.30.1860.10">
    <property type="entry name" value="uncharacterized conserved protein from methanopyrus kandleri domain like"/>
    <property type="match status" value="1"/>
</dbReference>
<organism evidence="1 2">
    <name type="scientific">Methanogenium organophilum</name>
    <dbReference type="NCBI Taxonomy" id="2199"/>
    <lineage>
        <taxon>Archaea</taxon>
        <taxon>Methanobacteriati</taxon>
        <taxon>Methanobacteriota</taxon>
        <taxon>Stenosarchaea group</taxon>
        <taxon>Methanomicrobia</taxon>
        <taxon>Methanomicrobiales</taxon>
        <taxon>Methanomicrobiaceae</taxon>
        <taxon>Methanogenium</taxon>
    </lineage>
</organism>
<dbReference type="Proteomes" id="UP001163096">
    <property type="component" value="Chromosome"/>
</dbReference>
<keyword evidence="2" id="KW-1185">Reference proteome</keyword>
<reference evidence="1" key="1">
    <citation type="submission" date="2022-11" db="EMBL/GenBank/DDBJ databases">
        <title>Complete genome sequence of Methanogenium organophilum DSM 3596.</title>
        <authorList>
            <person name="Chen S.-C."/>
            <person name="Lai S.-J."/>
            <person name="You Y.-T."/>
        </authorList>
    </citation>
    <scope>NUCLEOTIDE SEQUENCE</scope>
    <source>
        <strain evidence="1">DSM 3596</strain>
    </source>
</reference>
<dbReference type="InterPro" id="IPR007355">
    <property type="entry name" value="DUF424"/>
</dbReference>
<dbReference type="GeneID" id="76835864"/>
<dbReference type="Pfam" id="PF04242">
    <property type="entry name" value="DUF424"/>
    <property type="match status" value="1"/>
</dbReference>
<dbReference type="AlphaFoldDB" id="A0A9X9T7A3"/>
<name>A0A9X9T7A3_METOG</name>
<sequence>MYMKIHRYSGVGHIVAVCDTELLNTTLTDEDLTIHVNEGFYGTTQCTDDEVKDAIMHASNCNLIGKKAIRIAIECGILDKNGYMMIGDVPHAQIYRT</sequence>
<evidence type="ECO:0000313" key="2">
    <source>
        <dbReference type="Proteomes" id="UP001163096"/>
    </source>
</evidence>
<proteinExistence type="predicted"/>
<evidence type="ECO:0000313" key="1">
    <source>
        <dbReference type="EMBL" id="WAI01148.1"/>
    </source>
</evidence>
<accession>A0A9X9T7A3</accession>
<dbReference type="EMBL" id="CP113361">
    <property type="protein sequence ID" value="WAI01148.1"/>
    <property type="molecule type" value="Genomic_DNA"/>
</dbReference>
<dbReference type="RefSeq" id="WP_268186365.1">
    <property type="nucleotide sequence ID" value="NZ_CP113361.1"/>
</dbReference>
<gene>
    <name evidence="1" type="ORF">OU421_12140</name>
</gene>
<protein>
    <submittedName>
        <fullName evidence="1">DUF424 family protein</fullName>
    </submittedName>
</protein>
<dbReference type="KEGG" id="mou:OU421_12140"/>